<name>A0A0F9E1J3_9ZZZZ</name>
<feature type="non-terminal residue" evidence="1">
    <location>
        <position position="59"/>
    </location>
</feature>
<evidence type="ECO:0000313" key="1">
    <source>
        <dbReference type="EMBL" id="KKL18013.1"/>
    </source>
</evidence>
<sequence length="59" mass="6430">MALTFQGVKISDKNWGLISKIEVKASGGSFQEVGYITDDWDIVITAITRKGDPSDTNIV</sequence>
<dbReference type="AlphaFoldDB" id="A0A0F9E1J3"/>
<comment type="caution">
    <text evidence="1">The sequence shown here is derived from an EMBL/GenBank/DDBJ whole genome shotgun (WGS) entry which is preliminary data.</text>
</comment>
<proteinExistence type="predicted"/>
<protein>
    <submittedName>
        <fullName evidence="1">Uncharacterized protein</fullName>
    </submittedName>
</protein>
<accession>A0A0F9E1J3</accession>
<organism evidence="1">
    <name type="scientific">marine sediment metagenome</name>
    <dbReference type="NCBI Taxonomy" id="412755"/>
    <lineage>
        <taxon>unclassified sequences</taxon>
        <taxon>metagenomes</taxon>
        <taxon>ecological metagenomes</taxon>
    </lineage>
</organism>
<dbReference type="EMBL" id="LAZR01039034">
    <property type="protein sequence ID" value="KKL18013.1"/>
    <property type="molecule type" value="Genomic_DNA"/>
</dbReference>
<reference evidence="1" key="1">
    <citation type="journal article" date="2015" name="Nature">
        <title>Complex archaea that bridge the gap between prokaryotes and eukaryotes.</title>
        <authorList>
            <person name="Spang A."/>
            <person name="Saw J.H."/>
            <person name="Jorgensen S.L."/>
            <person name="Zaremba-Niedzwiedzka K."/>
            <person name="Martijn J."/>
            <person name="Lind A.E."/>
            <person name="van Eijk R."/>
            <person name="Schleper C."/>
            <person name="Guy L."/>
            <person name="Ettema T.J."/>
        </authorList>
    </citation>
    <scope>NUCLEOTIDE SEQUENCE</scope>
</reference>
<gene>
    <name evidence="1" type="ORF">LCGC14_2479740</name>
</gene>